<dbReference type="PANTHER" id="PTHR13878:SF91">
    <property type="entry name" value="FAD BINDING DOMAIN PROTEIN (AFU_ORTHOLOGUE AFUA_6G12070)-RELATED"/>
    <property type="match status" value="1"/>
</dbReference>
<reference evidence="5" key="1">
    <citation type="submission" date="2020-01" db="EMBL/GenBank/DDBJ databases">
        <authorList>
            <consortium name="DOE Joint Genome Institute"/>
            <person name="Haridas S."/>
            <person name="Albert R."/>
            <person name="Binder M."/>
            <person name="Bloem J."/>
            <person name="Labutti K."/>
            <person name="Salamov A."/>
            <person name="Andreopoulos B."/>
            <person name="Baker S.E."/>
            <person name="Barry K."/>
            <person name="Bills G."/>
            <person name="Bluhm B.H."/>
            <person name="Cannon C."/>
            <person name="Castanera R."/>
            <person name="Culley D.E."/>
            <person name="Daum C."/>
            <person name="Ezra D."/>
            <person name="Gonzalez J.B."/>
            <person name="Henrissat B."/>
            <person name="Kuo A."/>
            <person name="Liang C."/>
            <person name="Lipzen A."/>
            <person name="Lutzoni F."/>
            <person name="Magnuson J."/>
            <person name="Mondo S."/>
            <person name="Nolan M."/>
            <person name="Ohm R."/>
            <person name="Pangilinan J."/>
            <person name="Park H.-J."/>
            <person name="Ramirez L."/>
            <person name="Alfaro M."/>
            <person name="Sun H."/>
            <person name="Tritt A."/>
            <person name="Yoshinaga Y."/>
            <person name="Zwiers L.-H."/>
            <person name="Turgeon B.G."/>
            <person name="Goodwin S.B."/>
            <person name="Spatafora J.W."/>
            <person name="Crous P.W."/>
            <person name="Grigoriev I.V."/>
        </authorList>
    </citation>
    <scope>NUCLEOTIDE SEQUENCE</scope>
    <source>
        <strain evidence="5">IPT5</strain>
    </source>
</reference>
<feature type="chain" id="PRO_5025441672" evidence="3">
    <location>
        <begin position="18"/>
        <end position="415"/>
    </location>
</feature>
<sequence>MVSVTVLILYLITTISALNFDWERNQLTDIEAFSNSAIRFGSLESPVVEEQEECRIVPGDVDWPSETTWALLNDTLGGALLKPRPLASVCYYGADYNAAKCEQLRNNWKGMNLHSCTPTSYPNSTCTQGGFPIYVVRATTVKHIQIAVNFARNNNIRLVIKNTGHDFNGKSIGGYALSVWTHNLKDMTYHAKYTSPTGSYTGRAVAYSAGVQAYEGTVLMNKEKMTFIVAGGSTVGIAGGFLQGGGHSGCCTSYYGLAADQVLALTAVTADGRVVESHEGLNEDLFWAFRGGGGGTFGIITSVIVRAFPQTSLVSSSIRFSTTPSPGSSTSISTETFWAGMKAYWEFSPQICDAGGLGYSFIYPANTPTGLTFTVNIAVPNTSVTALRSFLRPLLQELNDLGIALPIPTFKRSLH</sequence>
<feature type="signal peptide" evidence="3">
    <location>
        <begin position="1"/>
        <end position="17"/>
    </location>
</feature>
<evidence type="ECO:0000259" key="4">
    <source>
        <dbReference type="PROSITE" id="PS51387"/>
    </source>
</evidence>
<dbReference type="Pfam" id="PF01565">
    <property type="entry name" value="FAD_binding_4"/>
    <property type="match status" value="1"/>
</dbReference>
<comment type="similarity">
    <text evidence="1">Belongs to the oxygen-dependent FAD-linked oxidoreductase family.</text>
</comment>
<name>A0A6A7B2P0_9PLEO</name>
<dbReference type="InterPro" id="IPR016166">
    <property type="entry name" value="FAD-bd_PCMH"/>
</dbReference>
<dbReference type="GO" id="GO:0071949">
    <property type="term" value="F:FAD binding"/>
    <property type="evidence" value="ECO:0007669"/>
    <property type="project" value="InterPro"/>
</dbReference>
<dbReference type="SUPFAM" id="SSF56176">
    <property type="entry name" value="FAD-binding/transporter-associated domain-like"/>
    <property type="match status" value="1"/>
</dbReference>
<evidence type="ECO:0000256" key="2">
    <source>
        <dbReference type="ARBA" id="ARBA00023002"/>
    </source>
</evidence>
<dbReference type="PANTHER" id="PTHR13878">
    <property type="entry name" value="GULONOLACTONE OXIDASE"/>
    <property type="match status" value="1"/>
</dbReference>
<dbReference type="Gene3D" id="3.30.465.10">
    <property type="match status" value="1"/>
</dbReference>
<dbReference type="InterPro" id="IPR050432">
    <property type="entry name" value="FAD-linked_Oxidoreductases_BP"/>
</dbReference>
<dbReference type="InterPro" id="IPR016169">
    <property type="entry name" value="FAD-bd_PCMH_sub2"/>
</dbReference>
<dbReference type="OrthoDB" id="415825at2759"/>
<feature type="non-terminal residue" evidence="5">
    <location>
        <position position="415"/>
    </location>
</feature>
<keyword evidence="2" id="KW-0560">Oxidoreductase</keyword>
<evidence type="ECO:0000256" key="3">
    <source>
        <dbReference type="SAM" id="SignalP"/>
    </source>
</evidence>
<dbReference type="PROSITE" id="PS51387">
    <property type="entry name" value="FAD_PCMH"/>
    <property type="match status" value="1"/>
</dbReference>
<gene>
    <name evidence="5" type="ORF">T440DRAFT_398559</name>
</gene>
<organism evidence="5 6">
    <name type="scientific">Plenodomus tracheiphilus IPT5</name>
    <dbReference type="NCBI Taxonomy" id="1408161"/>
    <lineage>
        <taxon>Eukaryota</taxon>
        <taxon>Fungi</taxon>
        <taxon>Dikarya</taxon>
        <taxon>Ascomycota</taxon>
        <taxon>Pezizomycotina</taxon>
        <taxon>Dothideomycetes</taxon>
        <taxon>Pleosporomycetidae</taxon>
        <taxon>Pleosporales</taxon>
        <taxon>Pleosporineae</taxon>
        <taxon>Leptosphaeriaceae</taxon>
        <taxon>Plenodomus</taxon>
    </lineage>
</organism>
<dbReference type="GO" id="GO:0016491">
    <property type="term" value="F:oxidoreductase activity"/>
    <property type="evidence" value="ECO:0007669"/>
    <property type="project" value="UniProtKB-KW"/>
</dbReference>
<dbReference type="EMBL" id="MU006310">
    <property type="protein sequence ID" value="KAF2849786.1"/>
    <property type="molecule type" value="Genomic_DNA"/>
</dbReference>
<feature type="domain" description="FAD-binding PCMH-type" evidence="4">
    <location>
        <begin position="128"/>
        <end position="310"/>
    </location>
</feature>
<protein>
    <submittedName>
        <fullName evidence="5">FAD-binding domain-containing protein</fullName>
    </submittedName>
</protein>
<dbReference type="InterPro" id="IPR036318">
    <property type="entry name" value="FAD-bd_PCMH-like_sf"/>
</dbReference>
<evidence type="ECO:0000313" key="5">
    <source>
        <dbReference type="EMBL" id="KAF2849786.1"/>
    </source>
</evidence>
<dbReference type="Proteomes" id="UP000799423">
    <property type="component" value="Unassembled WGS sequence"/>
</dbReference>
<evidence type="ECO:0000256" key="1">
    <source>
        <dbReference type="ARBA" id="ARBA00005466"/>
    </source>
</evidence>
<evidence type="ECO:0000313" key="6">
    <source>
        <dbReference type="Proteomes" id="UP000799423"/>
    </source>
</evidence>
<proteinExistence type="inferred from homology"/>
<dbReference type="AlphaFoldDB" id="A0A6A7B2P0"/>
<accession>A0A6A7B2P0</accession>
<keyword evidence="3" id="KW-0732">Signal</keyword>
<keyword evidence="6" id="KW-1185">Reference proteome</keyword>
<dbReference type="InterPro" id="IPR006094">
    <property type="entry name" value="Oxid_FAD_bind_N"/>
</dbReference>